<feature type="region of interest" description="Disordered" evidence="1">
    <location>
        <begin position="40"/>
        <end position="63"/>
    </location>
</feature>
<dbReference type="AlphaFoldDB" id="A0A067JVN6"/>
<feature type="compositionally biased region" description="Polar residues" evidence="1">
    <location>
        <begin position="52"/>
        <end position="63"/>
    </location>
</feature>
<organism evidence="2 3">
    <name type="scientific">Jatropha curcas</name>
    <name type="common">Barbados nut</name>
    <dbReference type="NCBI Taxonomy" id="180498"/>
    <lineage>
        <taxon>Eukaryota</taxon>
        <taxon>Viridiplantae</taxon>
        <taxon>Streptophyta</taxon>
        <taxon>Embryophyta</taxon>
        <taxon>Tracheophyta</taxon>
        <taxon>Spermatophyta</taxon>
        <taxon>Magnoliopsida</taxon>
        <taxon>eudicotyledons</taxon>
        <taxon>Gunneridae</taxon>
        <taxon>Pentapetalae</taxon>
        <taxon>rosids</taxon>
        <taxon>fabids</taxon>
        <taxon>Malpighiales</taxon>
        <taxon>Euphorbiaceae</taxon>
        <taxon>Crotonoideae</taxon>
        <taxon>Jatropheae</taxon>
        <taxon>Jatropha</taxon>
    </lineage>
</organism>
<evidence type="ECO:0000256" key="1">
    <source>
        <dbReference type="SAM" id="MobiDB-lite"/>
    </source>
</evidence>
<accession>A0A067JVN6</accession>
<name>A0A067JVN6_JATCU</name>
<keyword evidence="3" id="KW-1185">Reference proteome</keyword>
<feature type="region of interest" description="Disordered" evidence="1">
    <location>
        <begin position="1"/>
        <end position="21"/>
    </location>
</feature>
<protein>
    <submittedName>
        <fullName evidence="2">Uncharacterized protein</fullName>
    </submittedName>
</protein>
<dbReference type="OrthoDB" id="1546605at2759"/>
<sequence>MATKATDSNTVTKVHTTSSIEKSNHLKLCRLHLVVRYEKSKSGHRKIDVRNENPNSGQRIAET</sequence>
<gene>
    <name evidence="2" type="ORF">JCGZ_19032</name>
</gene>
<feature type="compositionally biased region" description="Basic and acidic residues" evidence="1">
    <location>
        <begin position="40"/>
        <end position="51"/>
    </location>
</feature>
<reference evidence="2 3" key="1">
    <citation type="journal article" date="2014" name="PLoS ONE">
        <title>Global Analysis of Gene Expression Profiles in Physic Nut (Jatropha curcas L.) Seedlings Exposed to Salt Stress.</title>
        <authorList>
            <person name="Zhang L."/>
            <person name="Zhang C."/>
            <person name="Wu P."/>
            <person name="Chen Y."/>
            <person name="Li M."/>
            <person name="Jiang H."/>
            <person name="Wu G."/>
        </authorList>
    </citation>
    <scope>NUCLEOTIDE SEQUENCE [LARGE SCALE GENOMIC DNA]</scope>
    <source>
        <strain evidence="3">cv. GZQX0401</strain>
        <tissue evidence="2">Young leaves</tissue>
    </source>
</reference>
<proteinExistence type="predicted"/>
<dbReference type="EMBL" id="KK914794">
    <property type="protein sequence ID" value="KDP27952.1"/>
    <property type="molecule type" value="Genomic_DNA"/>
</dbReference>
<dbReference type="Proteomes" id="UP000027138">
    <property type="component" value="Unassembled WGS sequence"/>
</dbReference>
<evidence type="ECO:0000313" key="3">
    <source>
        <dbReference type="Proteomes" id="UP000027138"/>
    </source>
</evidence>
<evidence type="ECO:0000313" key="2">
    <source>
        <dbReference type="EMBL" id="KDP27952.1"/>
    </source>
</evidence>